<evidence type="ECO:0000256" key="2">
    <source>
        <dbReference type="ARBA" id="ARBA00012759"/>
    </source>
</evidence>
<name>A0A9P5MRV7_9AGAM</name>
<keyword evidence="5" id="KW-0378">Hydrolase</keyword>
<dbReference type="Gene3D" id="3.90.70.10">
    <property type="entry name" value="Cysteine proteinases"/>
    <property type="match status" value="1"/>
</dbReference>
<reference evidence="9" key="2">
    <citation type="journal article" date="2020" name="Nat. Commun.">
        <title>Large-scale genome sequencing of mycorrhizal fungi provides insights into the early evolution of symbiotic traits.</title>
        <authorList>
            <person name="Miyauchi S."/>
            <person name="Kiss E."/>
            <person name="Kuo A."/>
            <person name="Drula E."/>
            <person name="Kohler A."/>
            <person name="Sanchez-Garcia M."/>
            <person name="Morin E."/>
            <person name="Andreopoulos B."/>
            <person name="Barry K.W."/>
            <person name="Bonito G."/>
            <person name="Buee M."/>
            <person name="Carver A."/>
            <person name="Chen C."/>
            <person name="Cichocki N."/>
            <person name="Clum A."/>
            <person name="Culley D."/>
            <person name="Crous P.W."/>
            <person name="Fauchery L."/>
            <person name="Girlanda M."/>
            <person name="Hayes R.D."/>
            <person name="Keri Z."/>
            <person name="LaButti K."/>
            <person name="Lipzen A."/>
            <person name="Lombard V."/>
            <person name="Magnuson J."/>
            <person name="Maillard F."/>
            <person name="Murat C."/>
            <person name="Nolan M."/>
            <person name="Ohm R.A."/>
            <person name="Pangilinan J."/>
            <person name="Pereira M.F."/>
            <person name="Perotto S."/>
            <person name="Peter M."/>
            <person name="Pfister S."/>
            <person name="Riley R."/>
            <person name="Sitrit Y."/>
            <person name="Stielow J.B."/>
            <person name="Szollosi G."/>
            <person name="Zifcakova L."/>
            <person name="Stursova M."/>
            <person name="Spatafora J.W."/>
            <person name="Tedersoo L."/>
            <person name="Vaario L.M."/>
            <person name="Yamada A."/>
            <person name="Yan M."/>
            <person name="Wang P."/>
            <person name="Xu J."/>
            <person name="Bruns T."/>
            <person name="Baldrian P."/>
            <person name="Vilgalys R."/>
            <person name="Dunand C."/>
            <person name="Henrissat B."/>
            <person name="Grigoriev I.V."/>
            <person name="Hibbett D."/>
            <person name="Nagy L.G."/>
            <person name="Martin F.M."/>
        </authorList>
    </citation>
    <scope>NUCLEOTIDE SEQUENCE</scope>
    <source>
        <strain evidence="9">Prilba</strain>
    </source>
</reference>
<evidence type="ECO:0000256" key="4">
    <source>
        <dbReference type="ARBA" id="ARBA00022786"/>
    </source>
</evidence>
<dbReference type="GO" id="GO:0016579">
    <property type="term" value="P:protein deubiquitination"/>
    <property type="evidence" value="ECO:0007669"/>
    <property type="project" value="InterPro"/>
</dbReference>
<dbReference type="AlphaFoldDB" id="A0A9P5MRV7"/>
<gene>
    <name evidence="9" type="ORF">DFH94DRAFT_635226</name>
</gene>
<reference evidence="9" key="1">
    <citation type="submission" date="2019-10" db="EMBL/GenBank/DDBJ databases">
        <authorList>
            <consortium name="DOE Joint Genome Institute"/>
            <person name="Kuo A."/>
            <person name="Miyauchi S."/>
            <person name="Kiss E."/>
            <person name="Drula E."/>
            <person name="Kohler A."/>
            <person name="Sanchez-Garcia M."/>
            <person name="Andreopoulos B."/>
            <person name="Barry K.W."/>
            <person name="Bonito G."/>
            <person name="Buee M."/>
            <person name="Carver A."/>
            <person name="Chen C."/>
            <person name="Cichocki N."/>
            <person name="Clum A."/>
            <person name="Culley D."/>
            <person name="Crous P.W."/>
            <person name="Fauchery L."/>
            <person name="Girlanda M."/>
            <person name="Hayes R."/>
            <person name="Keri Z."/>
            <person name="LaButti K."/>
            <person name="Lipzen A."/>
            <person name="Lombard V."/>
            <person name="Magnuson J."/>
            <person name="Maillard F."/>
            <person name="Morin E."/>
            <person name="Murat C."/>
            <person name="Nolan M."/>
            <person name="Ohm R."/>
            <person name="Pangilinan J."/>
            <person name="Pereira M."/>
            <person name="Perotto S."/>
            <person name="Peter M."/>
            <person name="Riley R."/>
            <person name="Sitrit Y."/>
            <person name="Stielow B."/>
            <person name="Szollosi G."/>
            <person name="Zifcakova L."/>
            <person name="Stursova M."/>
            <person name="Spatafora J.W."/>
            <person name="Tedersoo L."/>
            <person name="Vaario L.-M."/>
            <person name="Yamada A."/>
            <person name="Yan M."/>
            <person name="Wang P."/>
            <person name="Xu J."/>
            <person name="Bruns T."/>
            <person name="Baldrian P."/>
            <person name="Vilgalys R."/>
            <person name="Henrissat B."/>
            <person name="Grigoriev I.V."/>
            <person name="Hibbett D."/>
            <person name="Nagy L.G."/>
            <person name="Martin F.M."/>
        </authorList>
    </citation>
    <scope>NUCLEOTIDE SEQUENCE</scope>
    <source>
        <strain evidence="9">Prilba</strain>
    </source>
</reference>
<evidence type="ECO:0000256" key="5">
    <source>
        <dbReference type="ARBA" id="ARBA00022801"/>
    </source>
</evidence>
<feature type="region of interest" description="Disordered" evidence="7">
    <location>
        <begin position="175"/>
        <end position="201"/>
    </location>
</feature>
<dbReference type="PANTHER" id="PTHR24006:SF687">
    <property type="entry name" value="UBIQUITIN CARBOXYL-TERMINAL HYDROLASE 10"/>
    <property type="match status" value="1"/>
</dbReference>
<evidence type="ECO:0000256" key="3">
    <source>
        <dbReference type="ARBA" id="ARBA00022670"/>
    </source>
</evidence>
<evidence type="ECO:0000313" key="9">
    <source>
        <dbReference type="EMBL" id="KAF8476358.1"/>
    </source>
</evidence>
<feature type="region of interest" description="Disordered" evidence="7">
    <location>
        <begin position="366"/>
        <end position="385"/>
    </location>
</feature>
<dbReference type="PANTHER" id="PTHR24006">
    <property type="entry name" value="UBIQUITIN CARBOXYL-TERMINAL HYDROLASE"/>
    <property type="match status" value="1"/>
</dbReference>
<keyword evidence="6" id="KW-0788">Thiol protease</keyword>
<dbReference type="InterPro" id="IPR028889">
    <property type="entry name" value="USP"/>
</dbReference>
<dbReference type="InterPro" id="IPR050164">
    <property type="entry name" value="Peptidase_C19"/>
</dbReference>
<dbReference type="Proteomes" id="UP000759537">
    <property type="component" value="Unassembled WGS sequence"/>
</dbReference>
<dbReference type="EMBL" id="WHVB01000015">
    <property type="protein sequence ID" value="KAF8476358.1"/>
    <property type="molecule type" value="Genomic_DNA"/>
</dbReference>
<dbReference type="InterPro" id="IPR018200">
    <property type="entry name" value="USP_CS"/>
</dbReference>
<evidence type="ECO:0000256" key="6">
    <source>
        <dbReference type="ARBA" id="ARBA00022807"/>
    </source>
</evidence>
<dbReference type="PROSITE" id="PS50235">
    <property type="entry name" value="USP_3"/>
    <property type="match status" value="1"/>
</dbReference>
<evidence type="ECO:0000256" key="1">
    <source>
        <dbReference type="ARBA" id="ARBA00000707"/>
    </source>
</evidence>
<comment type="catalytic activity">
    <reaction evidence="1">
        <text>Thiol-dependent hydrolysis of ester, thioester, amide, peptide and isopeptide bonds formed by the C-terminal Gly of ubiquitin (a 76-residue protein attached to proteins as an intracellular targeting signal).</text>
        <dbReference type="EC" id="3.4.19.12"/>
    </reaction>
</comment>
<protein>
    <recommendedName>
        <fullName evidence="2">ubiquitinyl hydrolase 1</fullName>
        <ecNumber evidence="2">3.4.19.12</ecNumber>
    </recommendedName>
</protein>
<feature type="region of interest" description="Disordered" evidence="7">
    <location>
        <begin position="286"/>
        <end position="308"/>
    </location>
</feature>
<dbReference type="GO" id="GO:0006508">
    <property type="term" value="P:proteolysis"/>
    <property type="evidence" value="ECO:0007669"/>
    <property type="project" value="UniProtKB-KW"/>
</dbReference>
<dbReference type="CDD" id="cd02257">
    <property type="entry name" value="Peptidase_C19"/>
    <property type="match status" value="1"/>
</dbReference>
<dbReference type="GO" id="GO:0005829">
    <property type="term" value="C:cytosol"/>
    <property type="evidence" value="ECO:0007669"/>
    <property type="project" value="TreeGrafter"/>
</dbReference>
<evidence type="ECO:0000256" key="7">
    <source>
        <dbReference type="SAM" id="MobiDB-lite"/>
    </source>
</evidence>
<keyword evidence="10" id="KW-1185">Reference proteome</keyword>
<keyword evidence="3" id="KW-0645">Protease</keyword>
<keyword evidence="4" id="KW-0833">Ubl conjugation pathway</keyword>
<dbReference type="OrthoDB" id="429671at2759"/>
<proteinExistence type="predicted"/>
<dbReference type="InterPro" id="IPR038765">
    <property type="entry name" value="Papain-like_cys_pep_sf"/>
</dbReference>
<dbReference type="GO" id="GO:0005634">
    <property type="term" value="C:nucleus"/>
    <property type="evidence" value="ECO:0007669"/>
    <property type="project" value="TreeGrafter"/>
</dbReference>
<organism evidence="9 10">
    <name type="scientific">Russula ochroleuca</name>
    <dbReference type="NCBI Taxonomy" id="152965"/>
    <lineage>
        <taxon>Eukaryota</taxon>
        <taxon>Fungi</taxon>
        <taxon>Dikarya</taxon>
        <taxon>Basidiomycota</taxon>
        <taxon>Agaricomycotina</taxon>
        <taxon>Agaricomycetes</taxon>
        <taxon>Russulales</taxon>
        <taxon>Russulaceae</taxon>
        <taxon>Russula</taxon>
    </lineage>
</organism>
<feature type="domain" description="USP" evidence="8">
    <location>
        <begin position="209"/>
        <end position="608"/>
    </location>
</feature>
<comment type="caution">
    <text evidence="9">The sequence shown here is derived from an EMBL/GenBank/DDBJ whole genome shotgun (WGS) entry which is preliminary data.</text>
</comment>
<evidence type="ECO:0000259" key="8">
    <source>
        <dbReference type="PROSITE" id="PS50235"/>
    </source>
</evidence>
<feature type="compositionally biased region" description="Basic and acidic residues" evidence="7">
    <location>
        <begin position="290"/>
        <end position="304"/>
    </location>
</feature>
<dbReference type="Pfam" id="PF00443">
    <property type="entry name" value="UCH"/>
    <property type="match status" value="1"/>
</dbReference>
<feature type="compositionally biased region" description="Polar residues" evidence="7">
    <location>
        <begin position="190"/>
        <end position="201"/>
    </location>
</feature>
<accession>A0A9P5MRV7</accession>
<dbReference type="SUPFAM" id="SSF54001">
    <property type="entry name" value="Cysteine proteinases"/>
    <property type="match status" value="1"/>
</dbReference>
<evidence type="ECO:0000313" key="10">
    <source>
        <dbReference type="Proteomes" id="UP000759537"/>
    </source>
</evidence>
<dbReference type="GO" id="GO:0004843">
    <property type="term" value="F:cysteine-type deubiquitinase activity"/>
    <property type="evidence" value="ECO:0007669"/>
    <property type="project" value="UniProtKB-EC"/>
</dbReference>
<dbReference type="InterPro" id="IPR001394">
    <property type="entry name" value="Peptidase_C19_UCH"/>
</dbReference>
<dbReference type="EC" id="3.4.19.12" evidence="2"/>
<dbReference type="PROSITE" id="PS00973">
    <property type="entry name" value="USP_2"/>
    <property type="match status" value="1"/>
</dbReference>
<sequence>MLWTLSELNIHNTLSGLQHDFCTLWNESVEEALKQGFDSFPVGILRLTRPLYIGLHQGTDAAPTEFSASTSDFDRILYQPESYPLCNIPSHHPETPQATAATSPALPVHTIPLPTDGSPSGGAAASPQDITLTGQISFTASTSFPQPASTSPVLNEPLASYPTSASRFLLPASSTISSSPPLPNAELLSDETSLSNPPNNATLPRLRARGLINEGGMCFVNTVLQLLVYCPPFLNQSRDLGLLMGQRGQGNCQQTGVGTTVLVDATTRLLGEFVYREKPSLTHRSLQLAEKGKAREDEKEKKEDDDTDPFIPTYIYDAMKEKIQFKNMLDGGQQDAEEFFSVYLDALDEELLALLTSISTHQPASPEINVEELREGSKPGDGQIEMGKRELRDSIVRQSLFKSPITRIFDGTFRTTVRMAGQPDVVTIEGWRSLQLDVQPDSIHTIQDALARISQPQSVRVSPSGPSKASQQVTVLIEALPPVLVLHLKRFLYDATTGGVVKIGKSVQFYPELEIPLDIMTPGAAGQPGLPARYTLYGVLYHHGRSARGGHYTVDVLHPNAHGGSGEGWLHIEDESVGAVRHEDVFGRHDDEGADNDRCAYMFFYRRAASTRT</sequence>